<evidence type="ECO:0000256" key="11">
    <source>
        <dbReference type="ARBA" id="ARBA00022679"/>
    </source>
</evidence>
<evidence type="ECO:0000313" key="20">
    <source>
        <dbReference type="EMBL" id="KIX10941.1"/>
    </source>
</evidence>
<dbReference type="InParanoid" id="A0A0D2J5H5"/>
<organism evidence="20 21">
    <name type="scientific">Dethiosulfatarculus sandiegensis</name>
    <dbReference type="NCBI Taxonomy" id="1429043"/>
    <lineage>
        <taxon>Bacteria</taxon>
        <taxon>Pseudomonadati</taxon>
        <taxon>Thermodesulfobacteriota</taxon>
        <taxon>Desulfarculia</taxon>
        <taxon>Desulfarculales</taxon>
        <taxon>Desulfarculaceae</taxon>
        <taxon>Dethiosulfatarculus</taxon>
    </lineage>
</organism>
<dbReference type="InterPro" id="IPR003203">
    <property type="entry name" value="CobU/CobP"/>
</dbReference>
<evidence type="ECO:0000256" key="13">
    <source>
        <dbReference type="ARBA" id="ARBA00022777"/>
    </source>
</evidence>
<evidence type="ECO:0000256" key="9">
    <source>
        <dbReference type="ARBA" id="ARBA00012523"/>
    </source>
</evidence>
<keyword evidence="10" id="KW-0169">Cobalamin biosynthesis</keyword>
<dbReference type="PATRIC" id="fig|1429043.3.peg.5834"/>
<comment type="catalytic activity">
    <reaction evidence="2">
        <text>adenosylcob(III)inamide phosphate + GTP + H(+) = adenosylcob(III)inamide-GDP + diphosphate</text>
        <dbReference type="Rhea" id="RHEA:22712"/>
        <dbReference type="ChEBI" id="CHEBI:15378"/>
        <dbReference type="ChEBI" id="CHEBI:33019"/>
        <dbReference type="ChEBI" id="CHEBI:37565"/>
        <dbReference type="ChEBI" id="CHEBI:58502"/>
        <dbReference type="ChEBI" id="CHEBI:60487"/>
        <dbReference type="EC" id="2.7.7.62"/>
    </reaction>
</comment>
<protein>
    <recommendedName>
        <fullName evidence="16">Adenosylcobinamide kinase</fullName>
        <ecNumber evidence="8">2.7.1.156</ecNumber>
        <ecNumber evidence="9">2.7.7.62</ecNumber>
    </recommendedName>
    <alternativeName>
        <fullName evidence="17">Adenosylcobinamide-phosphate guanylyltransferase</fullName>
    </alternativeName>
</protein>
<evidence type="ECO:0000256" key="16">
    <source>
        <dbReference type="ARBA" id="ARBA00029570"/>
    </source>
</evidence>
<dbReference type="FunCoup" id="A0A0D2J5H5">
    <property type="interactions" value="234"/>
</dbReference>
<evidence type="ECO:0000313" key="21">
    <source>
        <dbReference type="Proteomes" id="UP000032233"/>
    </source>
</evidence>
<feature type="binding site" evidence="19">
    <location>
        <begin position="38"/>
        <end position="40"/>
    </location>
    <ligand>
        <name>GTP</name>
        <dbReference type="ChEBI" id="CHEBI:37565"/>
    </ligand>
</feature>
<gene>
    <name evidence="20" type="ORF">X474_27470</name>
</gene>
<evidence type="ECO:0000256" key="1">
    <source>
        <dbReference type="ARBA" id="ARBA00000312"/>
    </source>
</evidence>
<feature type="binding site" evidence="19">
    <location>
        <position position="66"/>
    </location>
    <ligand>
        <name>GTP</name>
        <dbReference type="ChEBI" id="CHEBI:37565"/>
    </ligand>
</feature>
<dbReference type="CDD" id="cd00544">
    <property type="entry name" value="CobU"/>
    <property type="match status" value="1"/>
</dbReference>
<evidence type="ECO:0000256" key="7">
    <source>
        <dbReference type="ARBA" id="ARBA00007490"/>
    </source>
</evidence>
<keyword evidence="14" id="KW-0067">ATP-binding</keyword>
<evidence type="ECO:0000256" key="2">
    <source>
        <dbReference type="ARBA" id="ARBA00000711"/>
    </source>
</evidence>
<keyword evidence="12 19" id="KW-0547">Nucleotide-binding</keyword>
<dbReference type="InterPro" id="IPR027417">
    <property type="entry name" value="P-loop_NTPase"/>
</dbReference>
<evidence type="ECO:0000256" key="12">
    <source>
        <dbReference type="ARBA" id="ARBA00022741"/>
    </source>
</evidence>
<comment type="similarity">
    <text evidence="7">Belongs to the CobU/CobP family.</text>
</comment>
<proteinExistence type="inferred from homology"/>
<evidence type="ECO:0000256" key="3">
    <source>
        <dbReference type="ARBA" id="ARBA00001522"/>
    </source>
</evidence>
<evidence type="ECO:0000256" key="4">
    <source>
        <dbReference type="ARBA" id="ARBA00003889"/>
    </source>
</evidence>
<dbReference type="Proteomes" id="UP000032233">
    <property type="component" value="Unassembled WGS sequence"/>
</dbReference>
<dbReference type="GO" id="GO:0008820">
    <property type="term" value="F:cobinamide phosphate guanylyltransferase activity"/>
    <property type="evidence" value="ECO:0007669"/>
    <property type="project" value="UniProtKB-EC"/>
</dbReference>
<dbReference type="RefSeq" id="WP_044352774.1">
    <property type="nucleotide sequence ID" value="NZ_AZAC01000078.1"/>
</dbReference>
<dbReference type="GO" id="GO:0009236">
    <property type="term" value="P:cobalamin biosynthetic process"/>
    <property type="evidence" value="ECO:0007669"/>
    <property type="project" value="UniProtKB-UniPathway"/>
</dbReference>
<evidence type="ECO:0000256" key="18">
    <source>
        <dbReference type="PIRSR" id="PIRSR006135-1"/>
    </source>
</evidence>
<dbReference type="OrthoDB" id="9788370at2"/>
<dbReference type="GO" id="GO:0043752">
    <property type="term" value="F:adenosylcobinamide kinase activity"/>
    <property type="evidence" value="ECO:0007669"/>
    <property type="project" value="UniProtKB-EC"/>
</dbReference>
<dbReference type="PANTHER" id="PTHR34848:SF1">
    <property type="entry name" value="BIFUNCTIONAL ADENOSYLCOBALAMIN BIOSYNTHESIS PROTEIN COBU"/>
    <property type="match status" value="1"/>
</dbReference>
<comment type="catalytic activity">
    <reaction evidence="1">
        <text>adenosylcob(III)inamide + ATP = adenosylcob(III)inamide phosphate + ADP + H(+)</text>
        <dbReference type="Rhea" id="RHEA:15769"/>
        <dbReference type="ChEBI" id="CHEBI:2480"/>
        <dbReference type="ChEBI" id="CHEBI:15378"/>
        <dbReference type="ChEBI" id="CHEBI:30616"/>
        <dbReference type="ChEBI" id="CHEBI:58502"/>
        <dbReference type="ChEBI" id="CHEBI:456216"/>
        <dbReference type="EC" id="2.7.1.156"/>
    </reaction>
</comment>
<dbReference type="STRING" id="1429043.X474_27470"/>
<dbReference type="NCBIfam" id="NF004469">
    <property type="entry name" value="PRK05800.1"/>
    <property type="match status" value="1"/>
</dbReference>
<keyword evidence="21" id="KW-1185">Reference proteome</keyword>
<comment type="catalytic activity">
    <reaction evidence="3">
        <text>adenosylcob(III)inamide + GTP = adenosylcob(III)inamide phosphate + GDP + H(+)</text>
        <dbReference type="Rhea" id="RHEA:15765"/>
        <dbReference type="ChEBI" id="CHEBI:2480"/>
        <dbReference type="ChEBI" id="CHEBI:15378"/>
        <dbReference type="ChEBI" id="CHEBI:37565"/>
        <dbReference type="ChEBI" id="CHEBI:58189"/>
        <dbReference type="ChEBI" id="CHEBI:58502"/>
        <dbReference type="EC" id="2.7.1.156"/>
    </reaction>
</comment>
<dbReference type="Gene3D" id="3.40.50.300">
    <property type="entry name" value="P-loop containing nucleotide triphosphate hydrolases"/>
    <property type="match status" value="1"/>
</dbReference>
<dbReference type="EC" id="2.7.7.62" evidence="9"/>
<dbReference type="AlphaFoldDB" id="A0A0D2J5H5"/>
<feature type="binding site" evidence="19">
    <location>
        <begin position="13"/>
        <end position="20"/>
    </location>
    <ligand>
        <name>GTP</name>
        <dbReference type="ChEBI" id="CHEBI:37565"/>
    </ligand>
</feature>
<evidence type="ECO:0000256" key="17">
    <source>
        <dbReference type="ARBA" id="ARBA00030571"/>
    </source>
</evidence>
<feature type="active site" description="GMP-histidine intermediate" evidence="18">
    <location>
        <position position="54"/>
    </location>
</feature>
<dbReference type="EMBL" id="AZAC01000078">
    <property type="protein sequence ID" value="KIX10941.1"/>
    <property type="molecule type" value="Genomic_DNA"/>
</dbReference>
<dbReference type="GO" id="GO:0005525">
    <property type="term" value="F:GTP binding"/>
    <property type="evidence" value="ECO:0007669"/>
    <property type="project" value="UniProtKB-KW"/>
</dbReference>
<name>A0A0D2J5H5_9BACT</name>
<evidence type="ECO:0000256" key="5">
    <source>
        <dbReference type="ARBA" id="ARBA00004692"/>
    </source>
</evidence>
<evidence type="ECO:0000256" key="19">
    <source>
        <dbReference type="PIRSR" id="PIRSR006135-2"/>
    </source>
</evidence>
<comment type="pathway">
    <text evidence="6">Cofactor biosynthesis; adenosylcobalamin biosynthesis; adenosylcobalamin from cob(II)yrinate a,c-diamide: step 5/7.</text>
</comment>
<keyword evidence="13 20" id="KW-0418">Kinase</keyword>
<comment type="pathway">
    <text evidence="5">Cofactor biosynthesis; adenosylcobalamin biosynthesis; adenosylcobalamin from cob(II)yrinate a,c-diamide: step 6/7.</text>
</comment>
<dbReference type="PIRSF" id="PIRSF006135">
    <property type="entry name" value="CobU"/>
    <property type="match status" value="1"/>
</dbReference>
<reference evidence="20 21" key="1">
    <citation type="submission" date="2013-11" db="EMBL/GenBank/DDBJ databases">
        <title>Metagenomic analysis of a methanogenic consortium involved in long chain n-alkane degradation.</title>
        <authorList>
            <person name="Davidova I.A."/>
            <person name="Callaghan A.V."/>
            <person name="Wawrik B."/>
            <person name="Pruitt S."/>
            <person name="Marks C."/>
            <person name="Duncan K.E."/>
            <person name="Suflita J.M."/>
        </authorList>
    </citation>
    <scope>NUCLEOTIDE SEQUENCE [LARGE SCALE GENOMIC DNA]</scope>
    <source>
        <strain evidence="20 21">SPR</strain>
    </source>
</reference>
<evidence type="ECO:0000256" key="14">
    <source>
        <dbReference type="ARBA" id="ARBA00022840"/>
    </source>
</evidence>
<sequence>MNLNSPGSVFVVGGAKSGKSSLAQSLAEKSGKRPVYVATAQAWDQEMEVRIKRHQMDRGPAWSTLEESVNLKDALLGIDHRDKVLLVDCLTLWLSNLMTLENLDDEEILTKCRELSDVIPRLEAKVILVANEVGMGIVPENALARRYRDLAGGLNQLMGRTCEQAILVSAGIPLVLKGPALF</sequence>
<keyword evidence="15 19" id="KW-0342">GTP-binding</keyword>
<evidence type="ECO:0000256" key="10">
    <source>
        <dbReference type="ARBA" id="ARBA00022573"/>
    </source>
</evidence>
<dbReference type="Pfam" id="PF02283">
    <property type="entry name" value="CobU"/>
    <property type="match status" value="1"/>
</dbReference>
<dbReference type="GO" id="GO:0005524">
    <property type="term" value="F:ATP binding"/>
    <property type="evidence" value="ECO:0007669"/>
    <property type="project" value="UniProtKB-KW"/>
</dbReference>
<evidence type="ECO:0000256" key="6">
    <source>
        <dbReference type="ARBA" id="ARBA00005159"/>
    </source>
</evidence>
<accession>A0A0D2J5H5</accession>
<comment type="caution">
    <text evidence="20">The sequence shown here is derived from an EMBL/GenBank/DDBJ whole genome shotgun (WGS) entry which is preliminary data.</text>
</comment>
<dbReference type="PANTHER" id="PTHR34848">
    <property type="match status" value="1"/>
</dbReference>
<evidence type="ECO:0000256" key="8">
    <source>
        <dbReference type="ARBA" id="ARBA00012016"/>
    </source>
</evidence>
<dbReference type="EC" id="2.7.1.156" evidence="8"/>
<dbReference type="UniPathway" id="UPA00148">
    <property type="reaction ID" value="UER00236"/>
</dbReference>
<evidence type="ECO:0000256" key="15">
    <source>
        <dbReference type="ARBA" id="ARBA00023134"/>
    </source>
</evidence>
<feature type="binding site" evidence="19">
    <location>
        <position position="88"/>
    </location>
    <ligand>
        <name>GTP</name>
        <dbReference type="ChEBI" id="CHEBI:37565"/>
    </ligand>
</feature>
<keyword evidence="11" id="KW-0808">Transferase</keyword>
<comment type="function">
    <text evidence="4">Catalyzes ATP-dependent phosphorylation of adenosylcobinamide and addition of GMP to adenosylcobinamide phosphate.</text>
</comment>
<dbReference type="SUPFAM" id="SSF52540">
    <property type="entry name" value="P-loop containing nucleoside triphosphate hydrolases"/>
    <property type="match status" value="1"/>
</dbReference>